<dbReference type="GO" id="GO:0008270">
    <property type="term" value="F:zinc ion binding"/>
    <property type="evidence" value="ECO:0007669"/>
    <property type="project" value="UniProtKB-KW"/>
</dbReference>
<feature type="compositionally biased region" description="Polar residues" evidence="2">
    <location>
        <begin position="158"/>
        <end position="171"/>
    </location>
</feature>
<comment type="caution">
    <text evidence="4">The sequence shown here is derived from an EMBL/GenBank/DDBJ whole genome shotgun (WGS) entry which is preliminary data.</text>
</comment>
<evidence type="ECO:0000256" key="1">
    <source>
        <dbReference type="PROSITE-ProRule" id="PRU00042"/>
    </source>
</evidence>
<sequence>MTATSLFHDASRDDNVDRLVDESALQGVGHGFGYPSGLLHAELNRPYFFSIDDEGGDNDDDPSLPRHQAESPKQLDIVHSGEQYQPLTSHSLAGLQDAGATAFLMENWIQGHDQHAPFSDRLFSRGITESSTLPPPPLDTTRAANPESPAPAVPHDVSNVQTLLPPTSNTPADLGCPSCSKIFAGDYRRGNLLRHMRLKHSGLAREYHCEAEGCERVFRRHDARLKHYRNKHPNLYSVPARRGP</sequence>
<keyword evidence="1" id="KW-0863">Zinc-finger</keyword>
<dbReference type="OrthoDB" id="3940153at2759"/>
<evidence type="ECO:0000259" key="3">
    <source>
        <dbReference type="PROSITE" id="PS50157"/>
    </source>
</evidence>
<evidence type="ECO:0000256" key="2">
    <source>
        <dbReference type="SAM" id="MobiDB-lite"/>
    </source>
</evidence>
<reference evidence="4" key="1">
    <citation type="journal article" date="2021" name="Nat. Commun.">
        <title>Genetic determinants of endophytism in the Arabidopsis root mycobiome.</title>
        <authorList>
            <person name="Mesny F."/>
            <person name="Miyauchi S."/>
            <person name="Thiergart T."/>
            <person name="Pickel B."/>
            <person name="Atanasova L."/>
            <person name="Karlsson M."/>
            <person name="Huettel B."/>
            <person name="Barry K.W."/>
            <person name="Haridas S."/>
            <person name="Chen C."/>
            <person name="Bauer D."/>
            <person name="Andreopoulos W."/>
            <person name="Pangilinan J."/>
            <person name="LaButti K."/>
            <person name="Riley R."/>
            <person name="Lipzen A."/>
            <person name="Clum A."/>
            <person name="Drula E."/>
            <person name="Henrissat B."/>
            <person name="Kohler A."/>
            <person name="Grigoriev I.V."/>
            <person name="Martin F.M."/>
            <person name="Hacquard S."/>
        </authorList>
    </citation>
    <scope>NUCLEOTIDE SEQUENCE</scope>
    <source>
        <strain evidence="4">MPI-SDFR-AT-0120</strain>
    </source>
</reference>
<gene>
    <name evidence="4" type="ORF">FB567DRAFT_37372</name>
</gene>
<name>A0A8K0RJP4_9PLEO</name>
<keyword evidence="1" id="KW-0862">Zinc</keyword>
<dbReference type="InterPro" id="IPR036236">
    <property type="entry name" value="Znf_C2H2_sf"/>
</dbReference>
<feature type="region of interest" description="Disordered" evidence="2">
    <location>
        <begin position="50"/>
        <end position="74"/>
    </location>
</feature>
<evidence type="ECO:0000313" key="5">
    <source>
        <dbReference type="Proteomes" id="UP000813461"/>
    </source>
</evidence>
<feature type="compositionally biased region" description="Acidic residues" evidence="2">
    <location>
        <begin position="51"/>
        <end position="62"/>
    </location>
</feature>
<dbReference type="InterPro" id="IPR013087">
    <property type="entry name" value="Znf_C2H2_type"/>
</dbReference>
<keyword evidence="5" id="KW-1185">Reference proteome</keyword>
<dbReference type="SMART" id="SM00355">
    <property type="entry name" value="ZnF_C2H2"/>
    <property type="match status" value="2"/>
</dbReference>
<feature type="domain" description="C2H2-type" evidence="3">
    <location>
        <begin position="207"/>
        <end position="237"/>
    </location>
</feature>
<dbReference type="Gene3D" id="3.30.160.60">
    <property type="entry name" value="Classic Zinc Finger"/>
    <property type="match status" value="1"/>
</dbReference>
<dbReference type="Proteomes" id="UP000813461">
    <property type="component" value="Unassembled WGS sequence"/>
</dbReference>
<organism evidence="4 5">
    <name type="scientific">Paraphoma chrysanthemicola</name>
    <dbReference type="NCBI Taxonomy" id="798071"/>
    <lineage>
        <taxon>Eukaryota</taxon>
        <taxon>Fungi</taxon>
        <taxon>Dikarya</taxon>
        <taxon>Ascomycota</taxon>
        <taxon>Pezizomycotina</taxon>
        <taxon>Dothideomycetes</taxon>
        <taxon>Pleosporomycetidae</taxon>
        <taxon>Pleosporales</taxon>
        <taxon>Pleosporineae</taxon>
        <taxon>Phaeosphaeriaceae</taxon>
        <taxon>Paraphoma</taxon>
    </lineage>
</organism>
<dbReference type="SUPFAM" id="SSF57667">
    <property type="entry name" value="beta-beta-alpha zinc fingers"/>
    <property type="match status" value="1"/>
</dbReference>
<evidence type="ECO:0000313" key="4">
    <source>
        <dbReference type="EMBL" id="KAH7095734.1"/>
    </source>
</evidence>
<dbReference type="PROSITE" id="PS50157">
    <property type="entry name" value="ZINC_FINGER_C2H2_2"/>
    <property type="match status" value="1"/>
</dbReference>
<keyword evidence="1" id="KW-0479">Metal-binding</keyword>
<accession>A0A8K0RJP4</accession>
<dbReference type="PROSITE" id="PS00028">
    <property type="entry name" value="ZINC_FINGER_C2H2_1"/>
    <property type="match status" value="1"/>
</dbReference>
<protein>
    <recommendedName>
        <fullName evidence="3">C2H2-type domain-containing protein</fullName>
    </recommendedName>
</protein>
<feature type="region of interest" description="Disordered" evidence="2">
    <location>
        <begin position="126"/>
        <end position="171"/>
    </location>
</feature>
<dbReference type="EMBL" id="JAGMVJ010000001">
    <property type="protein sequence ID" value="KAH7095734.1"/>
    <property type="molecule type" value="Genomic_DNA"/>
</dbReference>
<dbReference type="AlphaFoldDB" id="A0A8K0RJP4"/>
<proteinExistence type="predicted"/>